<dbReference type="PROSITE" id="PS50112">
    <property type="entry name" value="PAS"/>
    <property type="match status" value="1"/>
</dbReference>
<feature type="domain" description="EAL" evidence="3">
    <location>
        <begin position="755"/>
        <end position="1010"/>
    </location>
</feature>
<dbReference type="SUPFAM" id="SSF55073">
    <property type="entry name" value="Nucleotide cyclase"/>
    <property type="match status" value="2"/>
</dbReference>
<feature type="domain" description="GGDEF" evidence="4">
    <location>
        <begin position="615"/>
        <end position="747"/>
    </location>
</feature>
<dbReference type="NCBIfam" id="TIGR00254">
    <property type="entry name" value="GGDEF"/>
    <property type="match status" value="1"/>
</dbReference>
<dbReference type="CDD" id="cd01949">
    <property type="entry name" value="GGDEF"/>
    <property type="match status" value="1"/>
</dbReference>
<dbReference type="InterPro" id="IPR000014">
    <property type="entry name" value="PAS"/>
</dbReference>
<dbReference type="PANTHER" id="PTHR33121">
    <property type="entry name" value="CYCLIC DI-GMP PHOSPHODIESTERASE PDEF"/>
    <property type="match status" value="1"/>
</dbReference>
<evidence type="ECO:0000259" key="3">
    <source>
        <dbReference type="PROSITE" id="PS50883"/>
    </source>
</evidence>
<feature type="coiled-coil region" evidence="1">
    <location>
        <begin position="262"/>
        <end position="292"/>
    </location>
</feature>
<protein>
    <submittedName>
        <fullName evidence="5">Diguanylate cyclase (GGDEF) domain-containing protein</fullName>
    </submittedName>
</protein>
<evidence type="ECO:0000256" key="1">
    <source>
        <dbReference type="SAM" id="Coils"/>
    </source>
</evidence>
<dbReference type="Pfam" id="PF00990">
    <property type="entry name" value="GGDEF"/>
    <property type="match status" value="2"/>
</dbReference>
<evidence type="ECO:0000313" key="6">
    <source>
        <dbReference type="Proteomes" id="UP000183190"/>
    </source>
</evidence>
<dbReference type="SMART" id="SM00052">
    <property type="entry name" value="EAL"/>
    <property type="match status" value="1"/>
</dbReference>
<dbReference type="PROSITE" id="PS50883">
    <property type="entry name" value="EAL"/>
    <property type="match status" value="1"/>
</dbReference>
<dbReference type="Pfam" id="PF08447">
    <property type="entry name" value="PAS_3"/>
    <property type="match status" value="1"/>
</dbReference>
<evidence type="ECO:0000313" key="5">
    <source>
        <dbReference type="EMBL" id="SEH79227.1"/>
    </source>
</evidence>
<dbReference type="Proteomes" id="UP000183190">
    <property type="component" value="Unassembled WGS sequence"/>
</dbReference>
<dbReference type="InterPro" id="IPR000160">
    <property type="entry name" value="GGDEF_dom"/>
</dbReference>
<gene>
    <name evidence="5" type="ORF">SAMN02910265_02723</name>
</gene>
<dbReference type="PANTHER" id="PTHR33121:SF71">
    <property type="entry name" value="OXYGEN SENSOR PROTEIN DOSP"/>
    <property type="match status" value="1"/>
</dbReference>
<name>A0A1H6KZ44_RUMFL</name>
<feature type="domain" description="PAS" evidence="2">
    <location>
        <begin position="464"/>
        <end position="541"/>
    </location>
</feature>
<dbReference type="InterPro" id="IPR013655">
    <property type="entry name" value="PAS_fold_3"/>
</dbReference>
<evidence type="ECO:0000259" key="4">
    <source>
        <dbReference type="PROSITE" id="PS50887"/>
    </source>
</evidence>
<accession>A0A1H6KZ44</accession>
<dbReference type="AlphaFoldDB" id="A0A1H6KZ44"/>
<evidence type="ECO:0000259" key="2">
    <source>
        <dbReference type="PROSITE" id="PS50112"/>
    </source>
</evidence>
<dbReference type="InterPro" id="IPR035919">
    <property type="entry name" value="EAL_sf"/>
</dbReference>
<dbReference type="InterPro" id="IPR001633">
    <property type="entry name" value="EAL_dom"/>
</dbReference>
<dbReference type="Gene3D" id="3.20.20.450">
    <property type="entry name" value="EAL domain"/>
    <property type="match status" value="1"/>
</dbReference>
<dbReference type="RefSeq" id="WP_074718321.1">
    <property type="nucleotide sequence ID" value="NZ_FNWV01000012.1"/>
</dbReference>
<reference evidence="5 6" key="1">
    <citation type="submission" date="2016-10" db="EMBL/GenBank/DDBJ databases">
        <authorList>
            <person name="de Groot N.N."/>
        </authorList>
    </citation>
    <scope>NUCLEOTIDE SEQUENCE [LARGE SCALE GENOMIC DNA]</scope>
    <source>
        <strain evidence="5 6">YAD2003</strain>
    </source>
</reference>
<organism evidence="5 6">
    <name type="scientific">Ruminococcus flavefaciens</name>
    <dbReference type="NCBI Taxonomy" id="1265"/>
    <lineage>
        <taxon>Bacteria</taxon>
        <taxon>Bacillati</taxon>
        <taxon>Bacillota</taxon>
        <taxon>Clostridia</taxon>
        <taxon>Eubacteriales</taxon>
        <taxon>Oscillospiraceae</taxon>
        <taxon>Ruminococcus</taxon>
    </lineage>
</organism>
<dbReference type="InterPro" id="IPR035965">
    <property type="entry name" value="PAS-like_dom_sf"/>
</dbReference>
<dbReference type="InterPro" id="IPR043128">
    <property type="entry name" value="Rev_trsase/Diguanyl_cyclase"/>
</dbReference>
<sequence>MFSNDKIFNKIAEALLVDYSSVYYVNAITNEYQWYSVDPEFHSLHIEQGGEDFFKNIIRDADKVVYEEDKHIFMEGFQKEKLLSDVKKGSMQSIEYRLMIDGQPVYHTIRLIRGLNDDEDFFILGVINIDDRVRDRERLQQAEHEREIYTRISESLASYYDVLLYIDAETEKFTEFSFDKKTGTICVIKEGQMFFDDLSAMINKNFYRLDQKSVMRSLTKENLKDELKDKKQYIIECRVISNGEPVHTRLTIMLSSNHSHFIIGVENIEDELKKEREQLKALKIANEMARRDELTGIKNKNAFYELEKTVQNNIDNGLDYLPFAIVVCDINDLKRINDSLGHKAGDEYIKASCKLICDIFSHSPVFRVGGDEFVVFLRSSDFENRTSLLEELHNRVIDNQRKNEGPIVASGMAVYNPQHDRMFTDVFERADTMMYENKKWLKEGAVKPHMHGPDSLDAPIPIERKKKLDALFDAFSVVAEDTYVYVCDMKHDYSRWSKAAVKIFGLPSEYMLGAGGIWEKHIHPDDVEIYHSGIASIFSGNALGHDMQYKARKLNGDYVLCTCRGVVIRDSNEIPEFFCGSIRNHGVHGHIDPLTGLKNQYSFFEDLETNMVKNIKMRICMIGIGKFSEINEVYGYHFGNLVLQKFGRYMFDNTNKSESIYRLDGTKFAVISTLSVEEMNDRYDKLRTHFRQGFFVDDKYIILDLNAGLLTVDNFLIDVQTVYACLNFAYGESKVRRQGDLVEFYNDLNDENKQRIEKLHVIRASIMQDYQGFYLLYQPVVDAVSEKIIGAEALLRWKNDEYGIVPPDHFIPILEKDPLFFKLGQWILKTAILGAKELMKKYPDFIINVNLSYTQLEKTNFLDMVFDTLEDTNFPPEHLCLEITERCRLLNMDMLKNIIVNLRGRGVLIALDDFGTGFSSMEIVKELPFDVIKIDRSFVMKIEDDLKERTFIKTFAEVSSTYGAKVCVEGIETAAMRHILLNYHVHSLQGYYYSRPIELEKLLEMDNNKKK</sequence>
<dbReference type="EMBL" id="FNWV01000012">
    <property type="protein sequence ID" value="SEH79227.1"/>
    <property type="molecule type" value="Genomic_DNA"/>
</dbReference>
<dbReference type="Pfam" id="PF00563">
    <property type="entry name" value="EAL"/>
    <property type="match status" value="1"/>
</dbReference>
<dbReference type="OrthoDB" id="9762141at2"/>
<dbReference type="GO" id="GO:0071111">
    <property type="term" value="F:cyclic-guanylate-specific phosphodiesterase activity"/>
    <property type="evidence" value="ECO:0007669"/>
    <property type="project" value="InterPro"/>
</dbReference>
<dbReference type="InterPro" id="IPR029787">
    <property type="entry name" value="Nucleotide_cyclase"/>
</dbReference>
<dbReference type="CDD" id="cd01948">
    <property type="entry name" value="EAL"/>
    <property type="match status" value="1"/>
</dbReference>
<dbReference type="InterPro" id="IPR050706">
    <property type="entry name" value="Cyclic-di-GMP_PDE-like"/>
</dbReference>
<dbReference type="Gene3D" id="3.30.450.20">
    <property type="entry name" value="PAS domain"/>
    <property type="match status" value="1"/>
</dbReference>
<feature type="domain" description="GGDEF" evidence="4">
    <location>
        <begin position="321"/>
        <end position="453"/>
    </location>
</feature>
<keyword evidence="1" id="KW-0175">Coiled coil</keyword>
<dbReference type="PROSITE" id="PS50887">
    <property type="entry name" value="GGDEF"/>
    <property type="match status" value="2"/>
</dbReference>
<dbReference type="SUPFAM" id="SSF55785">
    <property type="entry name" value="PYP-like sensor domain (PAS domain)"/>
    <property type="match status" value="1"/>
</dbReference>
<proteinExistence type="predicted"/>
<dbReference type="SUPFAM" id="SSF141868">
    <property type="entry name" value="EAL domain-like"/>
    <property type="match status" value="1"/>
</dbReference>
<dbReference type="SMART" id="SM00267">
    <property type="entry name" value="GGDEF"/>
    <property type="match status" value="2"/>
</dbReference>
<dbReference type="Gene3D" id="3.30.70.270">
    <property type="match status" value="2"/>
</dbReference>